<evidence type="ECO:0000259" key="22">
    <source>
        <dbReference type="Pfam" id="PF02896"/>
    </source>
</evidence>
<feature type="binding site" evidence="19">
    <location>
        <position position="478"/>
    </location>
    <ligand>
        <name>phosphoenolpyruvate</name>
        <dbReference type="ChEBI" id="CHEBI:58702"/>
    </ligand>
</feature>
<reference evidence="24" key="1">
    <citation type="submission" date="2009-07" db="EMBL/GenBank/DDBJ databases">
        <authorList>
            <consortium name="US DOE Joint Genome Institute (JGI-PGF)"/>
            <person name="Lucas S."/>
            <person name="Copeland A."/>
            <person name="Lapidus A."/>
            <person name="Glavina del Rio T."/>
            <person name="Tice H."/>
            <person name="Bruce D."/>
            <person name="Goodwin L."/>
            <person name="Pitluck S."/>
            <person name="Larimer F."/>
            <person name="Land M.L."/>
            <person name="Mouttaki H."/>
            <person name="He Z."/>
            <person name="Zhou J."/>
            <person name="Hemme C.L."/>
        </authorList>
    </citation>
    <scope>NUCLEOTIDE SEQUENCE</scope>
    <source>
        <strain evidence="24">DSM 2782</strain>
    </source>
</reference>
<dbReference type="PANTHER" id="PTHR46244">
    <property type="entry name" value="PHOSPHOENOLPYRUVATE-PROTEIN PHOSPHOTRANSFERASE"/>
    <property type="match status" value="1"/>
</dbReference>
<dbReference type="GO" id="GO:0005737">
    <property type="term" value="C:cytoplasm"/>
    <property type="evidence" value="ECO:0007669"/>
    <property type="project" value="UniProtKB-SubCell"/>
</dbReference>
<keyword evidence="12 17" id="KW-0598">Phosphotransferase system</keyword>
<dbReference type="GO" id="GO:0046872">
    <property type="term" value="F:metal ion binding"/>
    <property type="evidence" value="ECO:0007669"/>
    <property type="project" value="UniProtKB-KW"/>
</dbReference>
<evidence type="ECO:0000256" key="7">
    <source>
        <dbReference type="ARBA" id="ARBA00016544"/>
    </source>
</evidence>
<evidence type="ECO:0000256" key="1">
    <source>
        <dbReference type="ARBA" id="ARBA00000683"/>
    </source>
</evidence>
<dbReference type="STRING" id="588581.Cpap_1171"/>
<keyword evidence="8 17" id="KW-0813">Transport</keyword>
<dbReference type="Proteomes" id="UP000003860">
    <property type="component" value="Unassembled WGS sequence"/>
</dbReference>
<dbReference type="GO" id="GO:0008965">
    <property type="term" value="F:phosphoenolpyruvate-protein phosphotransferase activity"/>
    <property type="evidence" value="ECO:0007669"/>
    <property type="project" value="UniProtKB-EC"/>
</dbReference>
<comment type="subcellular location">
    <subcellularLocation>
        <location evidence="4 17">Cytoplasm</location>
    </subcellularLocation>
</comment>
<feature type="binding site" evidence="19">
    <location>
        <position position="309"/>
    </location>
    <ligand>
        <name>phosphoenolpyruvate</name>
        <dbReference type="ChEBI" id="CHEBI:58702"/>
    </ligand>
</feature>
<feature type="active site" description="Proton donor" evidence="18">
    <location>
        <position position="515"/>
    </location>
</feature>
<comment type="catalytic activity">
    <reaction evidence="1 17">
        <text>L-histidyl-[protein] + phosphoenolpyruvate = N(pros)-phospho-L-histidyl-[protein] + pyruvate</text>
        <dbReference type="Rhea" id="RHEA:23880"/>
        <dbReference type="Rhea" id="RHEA-COMP:9745"/>
        <dbReference type="Rhea" id="RHEA-COMP:9746"/>
        <dbReference type="ChEBI" id="CHEBI:15361"/>
        <dbReference type="ChEBI" id="CHEBI:29979"/>
        <dbReference type="ChEBI" id="CHEBI:58702"/>
        <dbReference type="ChEBI" id="CHEBI:64837"/>
        <dbReference type="EC" id="2.7.3.9"/>
    </reaction>
</comment>
<dbReference type="Pfam" id="PF02896">
    <property type="entry name" value="PEP-utilizers_C"/>
    <property type="match status" value="1"/>
</dbReference>
<reference evidence="24" key="2">
    <citation type="submission" date="2011-01" db="EMBL/GenBank/DDBJ databases">
        <title>The Non-contiguous Finished genome of Clostridium papyrosolvens.</title>
        <authorList>
            <person name="Lucas S."/>
            <person name="Copeland A."/>
            <person name="Lapidus A."/>
            <person name="Cheng J.-F."/>
            <person name="Goodwin L."/>
            <person name="Pitluck S."/>
            <person name="Misra M."/>
            <person name="Chertkov O."/>
            <person name="Detter J.C."/>
            <person name="Han C."/>
            <person name="Tapia R."/>
            <person name="Land M."/>
            <person name="Hauser L."/>
            <person name="Kyrpides N."/>
            <person name="Ivanova N."/>
            <person name="Pagani I."/>
            <person name="Mouttaki H."/>
            <person name="He Z."/>
            <person name="Zhou J."/>
            <person name="Hemme C.L."/>
            <person name="Woyke T."/>
        </authorList>
    </citation>
    <scope>NUCLEOTIDE SEQUENCE [LARGE SCALE GENOMIC DNA]</scope>
    <source>
        <strain evidence="24">DSM 2782</strain>
    </source>
</reference>
<name>F1TF38_9FIRM</name>
<feature type="active site" description="Tele-phosphohistidine intermediate" evidence="18">
    <location>
        <position position="202"/>
    </location>
</feature>
<dbReference type="Pfam" id="PF05524">
    <property type="entry name" value="PEP-utilisers_N"/>
    <property type="match status" value="1"/>
</dbReference>
<evidence type="ECO:0000256" key="18">
    <source>
        <dbReference type="PIRSR" id="PIRSR000732-1"/>
    </source>
</evidence>
<evidence type="ECO:0000256" key="20">
    <source>
        <dbReference type="PIRSR" id="PIRSR000732-3"/>
    </source>
</evidence>
<feature type="domain" description="PEP-utilising enzyme mobile" evidence="21">
    <location>
        <begin position="168"/>
        <end position="238"/>
    </location>
</feature>
<gene>
    <name evidence="24" type="ORF">Cpap_1171</name>
</gene>
<dbReference type="Gene3D" id="3.20.20.60">
    <property type="entry name" value="Phosphoenolpyruvate-binding domains"/>
    <property type="match status" value="1"/>
</dbReference>
<dbReference type="EMBL" id="ACXX02000010">
    <property type="protein sequence ID" value="EGD46976.1"/>
    <property type="molecule type" value="Genomic_DNA"/>
</dbReference>
<evidence type="ECO:0000256" key="6">
    <source>
        <dbReference type="ARBA" id="ARBA00012232"/>
    </source>
</evidence>
<keyword evidence="25" id="KW-1185">Reference proteome</keyword>
<organism evidence="24 25">
    <name type="scientific">Ruminiclostridium papyrosolvens DSM 2782</name>
    <dbReference type="NCBI Taxonomy" id="588581"/>
    <lineage>
        <taxon>Bacteria</taxon>
        <taxon>Bacillati</taxon>
        <taxon>Bacillota</taxon>
        <taxon>Clostridia</taxon>
        <taxon>Eubacteriales</taxon>
        <taxon>Oscillospiraceae</taxon>
        <taxon>Ruminiclostridium</taxon>
    </lineage>
</organism>
<dbReference type="SUPFAM" id="SSF52009">
    <property type="entry name" value="Phosphohistidine domain"/>
    <property type="match status" value="1"/>
</dbReference>
<keyword evidence="10 17" id="KW-0762">Sugar transport</keyword>
<evidence type="ECO:0000256" key="11">
    <source>
        <dbReference type="ARBA" id="ARBA00022679"/>
    </source>
</evidence>
<feature type="domain" description="Phosphotransferase system enzyme I N-terminal" evidence="23">
    <location>
        <begin position="18"/>
        <end position="139"/>
    </location>
</feature>
<dbReference type="Gene3D" id="3.50.30.10">
    <property type="entry name" value="Phosphohistidine domain"/>
    <property type="match status" value="1"/>
</dbReference>
<feature type="binding site" evidence="19">
    <location>
        <begin position="467"/>
        <end position="468"/>
    </location>
    <ligand>
        <name>phosphoenolpyruvate</name>
        <dbReference type="ChEBI" id="CHEBI:58702"/>
    </ligand>
</feature>
<dbReference type="SUPFAM" id="SSF47831">
    <property type="entry name" value="Enzyme I of the PEP:sugar phosphotransferase system HPr-binding (sub)domain"/>
    <property type="match status" value="1"/>
</dbReference>
<protein>
    <recommendedName>
        <fullName evidence="7 17">Phosphoenolpyruvate-protein phosphotransferase</fullName>
        <ecNumber evidence="6 17">2.7.3.9</ecNumber>
    </recommendedName>
    <alternativeName>
        <fullName evidence="16 17">Phosphotransferase system, enzyme I</fullName>
    </alternativeName>
</protein>
<dbReference type="InterPro" id="IPR024692">
    <property type="entry name" value="PTS_EI"/>
</dbReference>
<evidence type="ECO:0000256" key="15">
    <source>
        <dbReference type="ARBA" id="ARBA00022842"/>
    </source>
</evidence>
<keyword evidence="15 17" id="KW-0460">Magnesium</keyword>
<dbReference type="InterPro" id="IPR040442">
    <property type="entry name" value="Pyrv_kinase-like_dom_sf"/>
</dbReference>
<dbReference type="GO" id="GO:0009401">
    <property type="term" value="P:phosphoenolpyruvate-dependent sugar phosphotransferase system"/>
    <property type="evidence" value="ECO:0007669"/>
    <property type="project" value="UniProtKB-KW"/>
</dbReference>
<dbReference type="InterPro" id="IPR000121">
    <property type="entry name" value="PEP_util_C"/>
</dbReference>
<accession>F1TF38</accession>
<dbReference type="InterPro" id="IPR050499">
    <property type="entry name" value="PEP-utilizing_PTS_enzyme"/>
</dbReference>
<dbReference type="NCBIfam" id="TIGR01417">
    <property type="entry name" value="PTS_I_fam"/>
    <property type="match status" value="1"/>
</dbReference>
<dbReference type="eggNOG" id="COG1080">
    <property type="taxonomic scope" value="Bacteria"/>
</dbReference>
<dbReference type="GO" id="GO:0016301">
    <property type="term" value="F:kinase activity"/>
    <property type="evidence" value="ECO:0007669"/>
    <property type="project" value="UniProtKB-KW"/>
</dbReference>
<dbReference type="Pfam" id="PF00391">
    <property type="entry name" value="PEP-utilizers"/>
    <property type="match status" value="1"/>
</dbReference>
<evidence type="ECO:0000256" key="19">
    <source>
        <dbReference type="PIRSR" id="PIRSR000732-2"/>
    </source>
</evidence>
<dbReference type="InterPro" id="IPR023151">
    <property type="entry name" value="PEP_util_CS"/>
</dbReference>
<evidence type="ECO:0000313" key="24">
    <source>
        <dbReference type="EMBL" id="EGD46976.1"/>
    </source>
</evidence>
<evidence type="ECO:0000256" key="17">
    <source>
        <dbReference type="PIRNR" id="PIRNR000732"/>
    </source>
</evidence>
<keyword evidence="11 17" id="KW-0808">Transferase</keyword>
<evidence type="ECO:0000256" key="13">
    <source>
        <dbReference type="ARBA" id="ARBA00022723"/>
    </source>
</evidence>
<evidence type="ECO:0000256" key="12">
    <source>
        <dbReference type="ARBA" id="ARBA00022683"/>
    </source>
</evidence>
<keyword evidence="13 17" id="KW-0479">Metal-binding</keyword>
<sequence length="584" mass="65990">MNMALNADRSPKGGNTMNGIGTGGGKAFAEIYIVNNDSVEINKYIIDNIEAECKRIDNAREIAKEQIRAVMEINAKCQGDNNAGILDYQLLFLEDESFFDDIKRYINDQHVNCEYALHECVNSFIRDFEAIENDYLKERTSDIYDMEKRVQMVLAQRPLQDISCMAGECIIATDEMLPSQVMSMDRNNIKGILMEYGGKTSHSVIIARSLGIPCIVGLKDIKKLVANGEKVIIDGSTGEVNINPNENDISDYQQYQTKNQFKNIELKKFIDKDTRTQDGVTMKILANISSENDINLMLENGGEGIGLFRTEFIYINSKTLPSEETQYKIYSNIAQKNKDKLFIIRTLDIGGDKSIDYLNIKKEENPFLGFRAIRYCLKNPDIFKAQISAILRASTYGNIKFMIPMIATLMELRSAKKLIDEVKNELESKGIPFCKDTQIGMMIETPSAAMMVDRFVKEVDFFSIGTNDLTQYLFAADRMNEQVAYLNSSFHPQLLKVVKDIVDCSKSNGIEVDICGHAGENPYLIPLWVAMGVDNLSVSIPSILAVRQQICNTNKKDLAPVLEKVLAFDDAYEVEEYLKTKFQF</sequence>
<evidence type="ECO:0000256" key="10">
    <source>
        <dbReference type="ARBA" id="ARBA00022597"/>
    </source>
</evidence>
<evidence type="ECO:0000259" key="23">
    <source>
        <dbReference type="Pfam" id="PF05524"/>
    </source>
</evidence>
<evidence type="ECO:0000256" key="8">
    <source>
        <dbReference type="ARBA" id="ARBA00022448"/>
    </source>
</evidence>
<evidence type="ECO:0000256" key="4">
    <source>
        <dbReference type="ARBA" id="ARBA00004496"/>
    </source>
</evidence>
<dbReference type="InterPro" id="IPR036637">
    <property type="entry name" value="Phosphohistidine_dom_sf"/>
</dbReference>
<dbReference type="InterPro" id="IPR008731">
    <property type="entry name" value="PTS_EIN"/>
</dbReference>
<feature type="binding site" evidence="20">
    <location>
        <position position="468"/>
    </location>
    <ligand>
        <name>Mg(2+)</name>
        <dbReference type="ChEBI" id="CHEBI:18420"/>
    </ligand>
</feature>
<dbReference type="InterPro" id="IPR018274">
    <property type="entry name" value="PEP_util_AS"/>
</dbReference>
<evidence type="ECO:0000259" key="21">
    <source>
        <dbReference type="Pfam" id="PF00391"/>
    </source>
</evidence>
<evidence type="ECO:0000256" key="2">
    <source>
        <dbReference type="ARBA" id="ARBA00001946"/>
    </source>
</evidence>
<evidence type="ECO:0000256" key="9">
    <source>
        <dbReference type="ARBA" id="ARBA00022490"/>
    </source>
</evidence>
<feature type="domain" description="PEP-utilising enzyme C-terminal" evidence="22">
    <location>
        <begin position="266"/>
        <end position="553"/>
    </location>
</feature>
<dbReference type="Gene3D" id="1.10.274.10">
    <property type="entry name" value="PtsI, HPr-binding domain"/>
    <property type="match status" value="1"/>
</dbReference>
<dbReference type="InterPro" id="IPR015813">
    <property type="entry name" value="Pyrv/PenolPyrv_kinase-like_dom"/>
</dbReference>
<comment type="function">
    <text evidence="3 17">General (non sugar-specific) component of the phosphoenolpyruvate-dependent sugar phosphotransferase system (sugar PTS). This major carbohydrate active-transport system catalyzes the phosphorylation of incoming sugar substrates concomitantly with their translocation across the cell membrane. Enzyme I transfers the phosphoryl group from phosphoenolpyruvate (PEP) to the phosphoryl carrier protein (HPr).</text>
</comment>
<comment type="similarity">
    <text evidence="5 17">Belongs to the PEP-utilizing enzyme family.</text>
</comment>
<proteinExistence type="inferred from homology"/>
<dbReference type="PIRSF" id="PIRSF000732">
    <property type="entry name" value="PTS_enzyme_I"/>
    <property type="match status" value="1"/>
</dbReference>
<feature type="binding site" evidence="19">
    <location>
        <position position="345"/>
    </location>
    <ligand>
        <name>phosphoenolpyruvate</name>
        <dbReference type="ChEBI" id="CHEBI:58702"/>
    </ligand>
</feature>
<dbReference type="AlphaFoldDB" id="F1TF38"/>
<dbReference type="PROSITE" id="PS00370">
    <property type="entry name" value="PEP_ENZYMES_PHOS_SITE"/>
    <property type="match status" value="1"/>
</dbReference>
<dbReference type="PRINTS" id="PR01736">
    <property type="entry name" value="PHPHTRNFRASE"/>
</dbReference>
<comment type="cofactor">
    <cofactor evidence="2 17 20">
        <name>Mg(2+)</name>
        <dbReference type="ChEBI" id="CHEBI:18420"/>
    </cofactor>
</comment>
<keyword evidence="9 17" id="KW-0963">Cytoplasm</keyword>
<keyword evidence="14 17" id="KW-0418">Kinase</keyword>
<evidence type="ECO:0000256" key="14">
    <source>
        <dbReference type="ARBA" id="ARBA00022777"/>
    </source>
</evidence>
<evidence type="ECO:0000313" key="25">
    <source>
        <dbReference type="Proteomes" id="UP000003860"/>
    </source>
</evidence>
<dbReference type="PANTHER" id="PTHR46244:SF3">
    <property type="entry name" value="PHOSPHOENOLPYRUVATE-PROTEIN PHOSPHOTRANSFERASE"/>
    <property type="match status" value="1"/>
</dbReference>
<dbReference type="InterPro" id="IPR006318">
    <property type="entry name" value="PTS_EI-like"/>
</dbReference>
<evidence type="ECO:0000256" key="3">
    <source>
        <dbReference type="ARBA" id="ARBA00002728"/>
    </source>
</evidence>
<dbReference type="PROSITE" id="PS00742">
    <property type="entry name" value="PEP_ENZYMES_2"/>
    <property type="match status" value="1"/>
</dbReference>
<dbReference type="SUPFAM" id="SSF51621">
    <property type="entry name" value="Phosphoenolpyruvate/pyruvate domain"/>
    <property type="match status" value="1"/>
</dbReference>
<comment type="caution">
    <text evidence="24">The sequence shown here is derived from an EMBL/GenBank/DDBJ whole genome shotgun (WGS) entry which is preliminary data.</text>
</comment>
<feature type="binding site" evidence="20">
    <location>
        <position position="444"/>
    </location>
    <ligand>
        <name>Mg(2+)</name>
        <dbReference type="ChEBI" id="CHEBI:18420"/>
    </ligand>
</feature>
<evidence type="ECO:0000256" key="16">
    <source>
        <dbReference type="ARBA" id="ARBA00033235"/>
    </source>
</evidence>
<evidence type="ECO:0000256" key="5">
    <source>
        <dbReference type="ARBA" id="ARBA00007837"/>
    </source>
</evidence>
<dbReference type="EC" id="2.7.3.9" evidence="6 17"/>
<dbReference type="InterPro" id="IPR008279">
    <property type="entry name" value="PEP-util_enz_mobile_dom"/>
</dbReference>
<dbReference type="InterPro" id="IPR036618">
    <property type="entry name" value="PtsI_HPr-bd_sf"/>
</dbReference>